<evidence type="ECO:0000256" key="1">
    <source>
        <dbReference type="ARBA" id="ARBA00004225"/>
    </source>
</evidence>
<dbReference type="Pfam" id="PF08637">
    <property type="entry name" value="NCA2"/>
    <property type="match status" value="1"/>
</dbReference>
<keyword evidence="5 6" id="KW-0472">Membrane</keyword>
<evidence type="ECO:0000313" key="8">
    <source>
        <dbReference type="Proteomes" id="UP001055439"/>
    </source>
</evidence>
<keyword evidence="2 6" id="KW-0812">Transmembrane</keyword>
<evidence type="ECO:0000256" key="5">
    <source>
        <dbReference type="ARBA" id="ARBA00023136"/>
    </source>
</evidence>
<evidence type="ECO:0008006" key="9">
    <source>
        <dbReference type="Google" id="ProtNLM"/>
    </source>
</evidence>
<dbReference type="PANTHER" id="PTHR28234">
    <property type="entry name" value="NUCLEAR CONTROL OF ATPASE PROTEIN 2"/>
    <property type="match status" value="1"/>
</dbReference>
<dbReference type="GO" id="GO:0005741">
    <property type="term" value="C:mitochondrial outer membrane"/>
    <property type="evidence" value="ECO:0007669"/>
    <property type="project" value="TreeGrafter"/>
</dbReference>
<dbReference type="AlphaFoldDB" id="A0A9E7GQ02"/>
<dbReference type="OrthoDB" id="413313at2759"/>
<evidence type="ECO:0000256" key="4">
    <source>
        <dbReference type="ARBA" id="ARBA00023128"/>
    </source>
</evidence>
<proteinExistence type="predicted"/>
<comment type="subcellular location">
    <subcellularLocation>
        <location evidence="1">Mitochondrion membrane</location>
        <topology evidence="1">Multi-pass membrane protein</topology>
    </subcellularLocation>
</comment>
<protein>
    <recommendedName>
        <fullName evidence="9">Protein DGS1, mitochondrial</fullName>
    </recommendedName>
</protein>
<accession>A0A9E7GQ02</accession>
<evidence type="ECO:0000313" key="7">
    <source>
        <dbReference type="EMBL" id="URE19306.1"/>
    </source>
</evidence>
<dbReference type="InterPro" id="IPR013946">
    <property type="entry name" value="NCA2-like"/>
</dbReference>
<evidence type="ECO:0000256" key="2">
    <source>
        <dbReference type="ARBA" id="ARBA00022692"/>
    </source>
</evidence>
<sequence length="606" mass="69427">MASSPAENPPTAVPCTTAATDSTSVIARYSSRFWRILKDRLHFHGPPLFGQISRVHRRVSPAHRHRRRKHGLPLPMRSNAVRSASIAARASRASFILEDIMECILCNLHKVQKSLHFWQSRAEGTNAQKIYFMIFERGPWAFIDGTYEMLSRLGTNGSPVQHLSHAASNTICHNIAILTSLRHCLANSLAQIYSEVDKWGEMLIEGADKSLPLVLPAINSLFLKLEASIGHAHYIYKGDKAFVYQNGSSVLHLEKIPEEHIAKSQWTDIEIRDATDLIYQNLQRLELYLSLILSTCQKPKRLTLYWLRYTCGAIGLTLCSAWFLRHSSLMGSPDIDNWIHEAKESAAGFLKDHVEQPLISIRDELFETFRKRQKGVMEMEEVQLTADSLHRMLLAFCEQTKSQKLPENIPDQEMLEIVMARYEKEVMHPLQNLLSGELARAMLIQIQKLKLDLETAMLELDQILRANEINFAVLAALPAFFLSLVLLMLVRAWVMRDKSAEGRGRVARRQRRLLVVEVERRLVQFQTCMDQGKEEDARCIYGMVLYSLDRLYKAAERHAKETGEWMSLQQDIRDLAKPDLETIYKLTVTSRMGQMYDCLLPSSKRQ</sequence>
<keyword evidence="8" id="KW-1185">Reference proteome</keyword>
<keyword evidence="4" id="KW-0496">Mitochondrion</keyword>
<evidence type="ECO:0000256" key="6">
    <source>
        <dbReference type="SAM" id="Phobius"/>
    </source>
</evidence>
<dbReference type="EMBL" id="CP097509">
    <property type="protein sequence ID" value="URE19306.1"/>
    <property type="molecule type" value="Genomic_DNA"/>
</dbReference>
<gene>
    <name evidence="7" type="ORF">MUK42_37339</name>
</gene>
<reference evidence="7" key="1">
    <citation type="submission" date="2022-05" db="EMBL/GenBank/DDBJ databases">
        <title>The Musa troglodytarum L. genome provides insights into the mechanism of non-climacteric behaviour and enrichment of carotenoids.</title>
        <authorList>
            <person name="Wang J."/>
        </authorList>
    </citation>
    <scope>NUCLEOTIDE SEQUENCE</scope>
    <source>
        <tissue evidence="7">Leaf</tissue>
    </source>
</reference>
<evidence type="ECO:0000256" key="3">
    <source>
        <dbReference type="ARBA" id="ARBA00022989"/>
    </source>
</evidence>
<organism evidence="7 8">
    <name type="scientific">Musa troglodytarum</name>
    <name type="common">fe'i banana</name>
    <dbReference type="NCBI Taxonomy" id="320322"/>
    <lineage>
        <taxon>Eukaryota</taxon>
        <taxon>Viridiplantae</taxon>
        <taxon>Streptophyta</taxon>
        <taxon>Embryophyta</taxon>
        <taxon>Tracheophyta</taxon>
        <taxon>Spermatophyta</taxon>
        <taxon>Magnoliopsida</taxon>
        <taxon>Liliopsida</taxon>
        <taxon>Zingiberales</taxon>
        <taxon>Musaceae</taxon>
        <taxon>Musa</taxon>
    </lineage>
</organism>
<dbReference type="Proteomes" id="UP001055439">
    <property type="component" value="Chromosome 7"/>
</dbReference>
<keyword evidence="3 6" id="KW-1133">Transmembrane helix</keyword>
<feature type="transmembrane region" description="Helical" evidence="6">
    <location>
        <begin position="471"/>
        <end position="494"/>
    </location>
</feature>
<name>A0A9E7GQ02_9LILI</name>
<dbReference type="PANTHER" id="PTHR28234:SF1">
    <property type="entry name" value="NUCLEAR CONTROL OF ATPASE PROTEIN 2"/>
    <property type="match status" value="1"/>
</dbReference>